<evidence type="ECO:0000313" key="15">
    <source>
        <dbReference type="Proteomes" id="UP000295763"/>
    </source>
</evidence>
<evidence type="ECO:0000256" key="9">
    <source>
        <dbReference type="ARBA" id="ARBA00033063"/>
    </source>
</evidence>
<keyword evidence="5" id="KW-0812">Transmembrane</keyword>
<feature type="domain" description="Bacterial surface antigen (D15)" evidence="11">
    <location>
        <begin position="289"/>
        <end position="602"/>
    </location>
</feature>
<feature type="domain" description="TamA POTRA" evidence="13">
    <location>
        <begin position="50"/>
        <end position="124"/>
    </location>
</feature>
<sequence length="603" mass="68205">MTVGILSFSTALFSFAEENTEQTAESQETQHTTITETENNKIPVEAEVNLRLTGIKNQALAENARIYTNAISKESADGSERYQELVSEAVDKALRAKGYYGSSVSYTLEPAKGKNKPVLIAKVDIGKPVYIEETDVLIDGQAKTDPAFEKIEKTKPAKGTLLNHATYDDFKSALEKAAQSRGYFDSEFLLNRLEVMPSTQQAWWRIHFDSGERYHYGVISYRDSQIREDYLRNMLRIKTGDPYYINDLSTLTGDYSAAGWFSSVLLQPTLNTDDKTVDLEVLLHPRKKNSMSVGIGYSSDVGPRLQLGWTRPWINNRGHSLSTDLYVSAPKQTLEASYKIPILENPRLYYYEATMGLENEKDSDVDTESTALTTGFLRYWNNEYGWQYFLGLRARYDSFTQASQKDKTFLLYPTAGFSRTRSQGGMFMTWGDAQSLTFDIGRKMWISDVDFFRVRLSSAWIRTYAENHRIYIRGEVGYLNTKDLTRIPPALRYFAGGDRSVRGYGYKKISPKDSDGKLIGASRLATGTLEYQYQVSPSWWMATFFDAGLAANSFSTDELRYGAGIGVRWASPVGAVKFDLATPIRDRENNKSIQFYIGLGTEL</sequence>
<evidence type="ECO:0000259" key="13">
    <source>
        <dbReference type="Pfam" id="PF17243"/>
    </source>
</evidence>
<dbReference type="OrthoDB" id="9803054at2"/>
<evidence type="ECO:0000256" key="8">
    <source>
        <dbReference type="ARBA" id="ARBA00023237"/>
    </source>
</evidence>
<evidence type="ECO:0000259" key="11">
    <source>
        <dbReference type="Pfam" id="PF01103"/>
    </source>
</evidence>
<keyword evidence="4" id="KW-1134">Transmembrane beta strand</keyword>
<keyword evidence="15" id="KW-1185">Reference proteome</keyword>
<dbReference type="GO" id="GO:0097347">
    <property type="term" value="C:TAM protein secretion complex"/>
    <property type="evidence" value="ECO:0007669"/>
    <property type="project" value="TreeGrafter"/>
</dbReference>
<dbReference type="InterPro" id="IPR000184">
    <property type="entry name" value="Bac_surfAg_D15"/>
</dbReference>
<accession>A0A4R2T8D6</accession>
<keyword evidence="6" id="KW-0732">Signal</keyword>
<dbReference type="InterPro" id="IPR010827">
    <property type="entry name" value="BamA/TamA_POTRA"/>
</dbReference>
<protein>
    <recommendedName>
        <fullName evidence="3">Translocation and assembly module subunit TamA</fullName>
    </recommendedName>
    <alternativeName>
        <fullName evidence="9">Autotransporter assembly factor TamA</fullName>
    </alternativeName>
</protein>
<comment type="caution">
    <text evidence="14">The sequence shown here is derived from an EMBL/GenBank/DDBJ whole genome shotgun (WGS) entry which is preliminary data.</text>
</comment>
<dbReference type="FunFam" id="3.10.20.310:FF:000008">
    <property type="entry name" value="Outer membrane protein, OMP85 family"/>
    <property type="match status" value="1"/>
</dbReference>
<evidence type="ECO:0000256" key="2">
    <source>
        <dbReference type="ARBA" id="ARBA00010248"/>
    </source>
</evidence>
<keyword evidence="8" id="KW-0998">Cell outer membrane</keyword>
<gene>
    <name evidence="14" type="ORF">EDC44_13823</name>
</gene>
<proteinExistence type="inferred from homology"/>
<dbReference type="EMBL" id="SLYB01000038">
    <property type="protein sequence ID" value="TCP91162.1"/>
    <property type="molecule type" value="Genomic_DNA"/>
</dbReference>
<name>A0A4R2T8D6_9PAST</name>
<evidence type="ECO:0000256" key="7">
    <source>
        <dbReference type="ARBA" id="ARBA00023136"/>
    </source>
</evidence>
<comment type="similarity">
    <text evidence="2">Belongs to the TamA family.</text>
</comment>
<feature type="domain" description="POTRA" evidence="12">
    <location>
        <begin position="224"/>
        <end position="282"/>
    </location>
</feature>
<keyword evidence="7" id="KW-0472">Membrane</keyword>
<evidence type="ECO:0000256" key="4">
    <source>
        <dbReference type="ARBA" id="ARBA00022452"/>
    </source>
</evidence>
<dbReference type="PANTHER" id="PTHR12815:SF47">
    <property type="entry name" value="TRANSLOCATION AND ASSEMBLY MODULE SUBUNIT TAMA"/>
    <property type="match status" value="1"/>
</dbReference>
<dbReference type="InterPro" id="IPR035243">
    <property type="entry name" value="TamA_POTRA_Dom_1"/>
</dbReference>
<dbReference type="GO" id="GO:0009306">
    <property type="term" value="P:protein secretion"/>
    <property type="evidence" value="ECO:0007669"/>
    <property type="project" value="TreeGrafter"/>
</dbReference>
<evidence type="ECO:0000256" key="3">
    <source>
        <dbReference type="ARBA" id="ARBA00015419"/>
    </source>
</evidence>
<evidence type="ECO:0000259" key="12">
    <source>
        <dbReference type="Pfam" id="PF07244"/>
    </source>
</evidence>
<dbReference type="Gene3D" id="3.10.20.310">
    <property type="entry name" value="membrane protein fhac"/>
    <property type="match status" value="3"/>
</dbReference>
<comment type="subcellular location">
    <subcellularLocation>
        <location evidence="1">Cell outer membrane</location>
    </subcellularLocation>
</comment>
<comment type="subunit">
    <text evidence="10">Interacts with TamB to form the translocation and assembly module (TAM).</text>
</comment>
<dbReference type="Gene3D" id="2.40.160.50">
    <property type="entry name" value="membrane protein fhac: a member of the omp85/tpsb transporter family"/>
    <property type="match status" value="1"/>
</dbReference>
<evidence type="ECO:0000256" key="1">
    <source>
        <dbReference type="ARBA" id="ARBA00004442"/>
    </source>
</evidence>
<dbReference type="InterPro" id="IPR039910">
    <property type="entry name" value="D15-like"/>
</dbReference>
<dbReference type="PANTHER" id="PTHR12815">
    <property type="entry name" value="SORTING AND ASSEMBLY MACHINERY SAMM50 PROTEIN FAMILY MEMBER"/>
    <property type="match status" value="1"/>
</dbReference>
<evidence type="ECO:0000313" key="14">
    <source>
        <dbReference type="EMBL" id="TCP91162.1"/>
    </source>
</evidence>
<evidence type="ECO:0000256" key="10">
    <source>
        <dbReference type="ARBA" id="ARBA00093548"/>
    </source>
</evidence>
<dbReference type="Pfam" id="PF01103">
    <property type="entry name" value="Omp85"/>
    <property type="match status" value="1"/>
</dbReference>
<reference evidence="14 15" key="1">
    <citation type="submission" date="2019-03" db="EMBL/GenBank/DDBJ databases">
        <title>Genomic Encyclopedia of Type Strains, Phase IV (KMG-IV): sequencing the most valuable type-strain genomes for metagenomic binning, comparative biology and taxonomic classification.</title>
        <authorList>
            <person name="Goeker M."/>
        </authorList>
    </citation>
    <scope>NUCLEOTIDE SEQUENCE [LARGE SCALE GENOMIC DNA]</scope>
    <source>
        <strain evidence="14 15">DSM 28404</strain>
    </source>
</reference>
<organism evidence="14 15">
    <name type="scientific">Cricetibacter osteomyelitidis</name>
    <dbReference type="NCBI Taxonomy" id="1521931"/>
    <lineage>
        <taxon>Bacteria</taxon>
        <taxon>Pseudomonadati</taxon>
        <taxon>Pseudomonadota</taxon>
        <taxon>Gammaproteobacteria</taxon>
        <taxon>Pasteurellales</taxon>
        <taxon>Pasteurellaceae</taxon>
        <taxon>Cricetibacter</taxon>
    </lineage>
</organism>
<dbReference type="Pfam" id="PF07244">
    <property type="entry name" value="POTRA"/>
    <property type="match status" value="1"/>
</dbReference>
<dbReference type="GO" id="GO:0009279">
    <property type="term" value="C:cell outer membrane"/>
    <property type="evidence" value="ECO:0007669"/>
    <property type="project" value="UniProtKB-SubCell"/>
</dbReference>
<dbReference type="Pfam" id="PF17243">
    <property type="entry name" value="POTRA_TamA_1"/>
    <property type="match status" value="1"/>
</dbReference>
<evidence type="ECO:0000256" key="6">
    <source>
        <dbReference type="ARBA" id="ARBA00022729"/>
    </source>
</evidence>
<dbReference type="Proteomes" id="UP000295763">
    <property type="component" value="Unassembled WGS sequence"/>
</dbReference>
<dbReference type="AlphaFoldDB" id="A0A4R2T8D6"/>
<evidence type="ECO:0000256" key="5">
    <source>
        <dbReference type="ARBA" id="ARBA00022692"/>
    </source>
</evidence>